<dbReference type="GO" id="GO:0008270">
    <property type="term" value="F:zinc ion binding"/>
    <property type="evidence" value="ECO:0007669"/>
    <property type="project" value="InterPro"/>
</dbReference>
<dbReference type="CDD" id="cd00067">
    <property type="entry name" value="GAL4"/>
    <property type="match status" value="1"/>
</dbReference>
<dbReference type="GO" id="GO:0006351">
    <property type="term" value="P:DNA-templated transcription"/>
    <property type="evidence" value="ECO:0007669"/>
    <property type="project" value="InterPro"/>
</dbReference>
<comment type="subcellular location">
    <subcellularLocation>
        <location evidence="1">Nucleus</location>
    </subcellularLocation>
</comment>
<dbReference type="GO" id="GO:0000981">
    <property type="term" value="F:DNA-binding transcription factor activity, RNA polymerase II-specific"/>
    <property type="evidence" value="ECO:0007669"/>
    <property type="project" value="InterPro"/>
</dbReference>
<keyword evidence="3" id="KW-0805">Transcription regulation</keyword>
<dbReference type="GO" id="GO:0003677">
    <property type="term" value="F:DNA binding"/>
    <property type="evidence" value="ECO:0007669"/>
    <property type="project" value="InterPro"/>
</dbReference>
<sequence length="907" mass="96551">MADSSDNGSSSNGNGGEANGNDGDAAHESSASMFAAGGNNTNNAGVPKPKRLACMICRKRKLKCDGVRPSCSTCSRLGHACAYDEQRRKSGPKRGYVKALEERLKQVETLLKTQDPLPPTTSASPAKAMGVAVPSASTNMPVAKPLLAPPSAADRDAEARWQQQQQQHFNNASGESPQAAAALDDFNFNANMGIPINSVGGNFTWEMIGLGLEEPLPPQETIDELHQVYFEKVHPSIPMVHRYRYLAAMNLAPNQRPPVCLRYAMWTLACSITDKYADLKDLFYQRARKYVEADYVKGYGEHMISVAHCQTHVLLACYEMKMMYFPRAWINTGSAVRLCQMLGLHRLDGTSLDVKQCLPPPKDWTEREERRRTFWMAFCEDRYASIGTGWPMTIDERDIMTKLPASEEAFDMSRPEQTQTLAESTNPSGAAKLSSFGGIVLLACLFGRNLVHLHRPDDDDLDHDLNGPFWKRHRQMDAILLNTSLCLPAHLKLPAGLSKPNVVFTNMSIHTSTICLHQAAIFKAEKNKLGGAVSSESKVRCITAANEIASIMRTISHMDLSAMNPFISFCLYVAARVFVQYLKSRPDDAQTTDSLRFLLSAMNALKRRNPLTESFLVQLDVDFEALATRIPKLRNAFPRPGDSPGLAKTGNARTACDEPDGAQGILAYRDDCHFLKVPGDDGSAQDLVDAQRASQGPVAGGFGQAWFSAEQASMPGLTPTSGAMHHERGASTGGGPLSGFGEGCGDKAETRKSPETGLSGGPTPKSSGAGSDGRSHLAPGPGMGGGSGCESSSFRASPMSPPQSMMGQGAGLDAGGAAGFFGGPGDFATMAGGAMGGGTGGGVGVGGPQAGAGFGMASNGGWPGIGGQAAGMPPLGDGVLRALMDMGPMDAMDLSSWDSGNDAHMRG</sequence>
<evidence type="ECO:0000256" key="1">
    <source>
        <dbReference type="ARBA" id="ARBA00004123"/>
    </source>
</evidence>
<feature type="region of interest" description="Disordered" evidence="6">
    <location>
        <begin position="151"/>
        <end position="176"/>
    </location>
</feature>
<dbReference type="InterPro" id="IPR001138">
    <property type="entry name" value="Zn2Cys6_DnaBD"/>
</dbReference>
<feature type="region of interest" description="Disordered" evidence="6">
    <location>
        <begin position="713"/>
        <end position="810"/>
    </location>
</feature>
<feature type="region of interest" description="Disordered" evidence="6">
    <location>
        <begin position="1"/>
        <end position="45"/>
    </location>
</feature>
<evidence type="ECO:0000256" key="3">
    <source>
        <dbReference type="ARBA" id="ARBA00023015"/>
    </source>
</evidence>
<feature type="domain" description="Zn(2)-C6 fungal-type" evidence="7">
    <location>
        <begin position="53"/>
        <end position="83"/>
    </location>
</feature>
<keyword evidence="9" id="KW-1185">Reference proteome</keyword>
<gene>
    <name evidence="8" type="ORF">G6O67_003913</name>
</gene>
<protein>
    <recommendedName>
        <fullName evidence="7">Zn(2)-C6 fungal-type domain-containing protein</fullName>
    </recommendedName>
</protein>
<dbReference type="GO" id="GO:0005634">
    <property type="term" value="C:nucleus"/>
    <property type="evidence" value="ECO:0007669"/>
    <property type="project" value="UniProtKB-SubCell"/>
</dbReference>
<feature type="compositionally biased region" description="Low complexity" evidence="6">
    <location>
        <begin position="1"/>
        <end position="12"/>
    </location>
</feature>
<comment type="caution">
    <text evidence="8">The sequence shown here is derived from an EMBL/GenBank/DDBJ whole genome shotgun (WGS) entry which is preliminary data.</text>
</comment>
<evidence type="ECO:0000259" key="7">
    <source>
        <dbReference type="PROSITE" id="PS50048"/>
    </source>
</evidence>
<dbReference type="InterPro" id="IPR036864">
    <property type="entry name" value="Zn2-C6_fun-type_DNA-bd_sf"/>
</dbReference>
<keyword evidence="2" id="KW-0479">Metal-binding</keyword>
<evidence type="ECO:0000256" key="4">
    <source>
        <dbReference type="ARBA" id="ARBA00023163"/>
    </source>
</evidence>
<dbReference type="OrthoDB" id="5600212at2759"/>
<dbReference type="InterPro" id="IPR007219">
    <property type="entry name" value="XnlR_reg_dom"/>
</dbReference>
<feature type="compositionally biased region" description="Basic and acidic residues" evidence="6">
    <location>
        <begin position="744"/>
        <end position="754"/>
    </location>
</feature>
<dbReference type="Pfam" id="PF00172">
    <property type="entry name" value="Zn_clus"/>
    <property type="match status" value="1"/>
</dbReference>
<evidence type="ECO:0000256" key="2">
    <source>
        <dbReference type="ARBA" id="ARBA00022723"/>
    </source>
</evidence>
<evidence type="ECO:0000313" key="8">
    <source>
        <dbReference type="EMBL" id="KAF4509775.1"/>
    </source>
</evidence>
<dbReference type="EMBL" id="JAAVMX010000004">
    <property type="protein sequence ID" value="KAF4509775.1"/>
    <property type="molecule type" value="Genomic_DNA"/>
</dbReference>
<feature type="compositionally biased region" description="Gly residues" evidence="6">
    <location>
        <begin position="731"/>
        <end position="743"/>
    </location>
</feature>
<dbReference type="PROSITE" id="PS50048">
    <property type="entry name" value="ZN2_CY6_FUNGAL_2"/>
    <property type="match status" value="1"/>
</dbReference>
<dbReference type="PANTHER" id="PTHR47338">
    <property type="entry name" value="ZN(II)2CYS6 TRANSCRIPTION FACTOR (EUROFUNG)-RELATED"/>
    <property type="match status" value="1"/>
</dbReference>
<dbReference type="AlphaFoldDB" id="A0A8H4PST7"/>
<keyword evidence="5" id="KW-0539">Nucleus</keyword>
<evidence type="ECO:0000256" key="6">
    <source>
        <dbReference type="SAM" id="MobiDB-lite"/>
    </source>
</evidence>
<reference evidence="8 9" key="1">
    <citation type="journal article" date="2020" name="Genome Biol. Evol.">
        <title>A new high-quality draft genome assembly of the Chinese cordyceps Ophiocordyceps sinensis.</title>
        <authorList>
            <person name="Shu R."/>
            <person name="Zhang J."/>
            <person name="Meng Q."/>
            <person name="Zhang H."/>
            <person name="Zhou G."/>
            <person name="Li M."/>
            <person name="Wu P."/>
            <person name="Zhao Y."/>
            <person name="Chen C."/>
            <person name="Qin Q."/>
        </authorList>
    </citation>
    <scope>NUCLEOTIDE SEQUENCE [LARGE SCALE GENOMIC DNA]</scope>
    <source>
        <strain evidence="8 9">IOZ07</strain>
    </source>
</reference>
<evidence type="ECO:0000313" key="9">
    <source>
        <dbReference type="Proteomes" id="UP000557566"/>
    </source>
</evidence>
<dbReference type="CDD" id="cd14653">
    <property type="entry name" value="ZIP_Gal4p-like"/>
    <property type="match status" value="1"/>
</dbReference>
<accession>A0A8H4PST7</accession>
<dbReference type="SMART" id="SM00906">
    <property type="entry name" value="Fungal_trans"/>
    <property type="match status" value="1"/>
</dbReference>
<dbReference type="SMART" id="SM00066">
    <property type="entry name" value="GAL4"/>
    <property type="match status" value="1"/>
</dbReference>
<dbReference type="PANTHER" id="PTHR47338:SF10">
    <property type="entry name" value="TRANSCRIPTION FACTOR DOMAIN-CONTAINING PROTEIN-RELATED"/>
    <property type="match status" value="1"/>
</dbReference>
<dbReference type="Pfam" id="PF04082">
    <property type="entry name" value="Fungal_trans"/>
    <property type="match status" value="1"/>
</dbReference>
<proteinExistence type="predicted"/>
<name>A0A8H4PST7_9HYPO</name>
<organism evidence="8 9">
    <name type="scientific">Ophiocordyceps sinensis</name>
    <dbReference type="NCBI Taxonomy" id="72228"/>
    <lineage>
        <taxon>Eukaryota</taxon>
        <taxon>Fungi</taxon>
        <taxon>Dikarya</taxon>
        <taxon>Ascomycota</taxon>
        <taxon>Pezizomycotina</taxon>
        <taxon>Sordariomycetes</taxon>
        <taxon>Hypocreomycetidae</taxon>
        <taxon>Hypocreales</taxon>
        <taxon>Ophiocordycipitaceae</taxon>
        <taxon>Ophiocordyceps</taxon>
    </lineage>
</organism>
<dbReference type="SUPFAM" id="SSF57701">
    <property type="entry name" value="Zn2/Cys6 DNA-binding domain"/>
    <property type="match status" value="1"/>
</dbReference>
<dbReference type="InterPro" id="IPR050815">
    <property type="entry name" value="TF_fung"/>
</dbReference>
<dbReference type="Gene3D" id="4.10.240.10">
    <property type="entry name" value="Zn(2)-C6 fungal-type DNA-binding domain"/>
    <property type="match status" value="1"/>
</dbReference>
<evidence type="ECO:0000256" key="5">
    <source>
        <dbReference type="ARBA" id="ARBA00023242"/>
    </source>
</evidence>
<dbReference type="CDD" id="cd12148">
    <property type="entry name" value="fungal_TF_MHR"/>
    <property type="match status" value="1"/>
</dbReference>
<dbReference type="PROSITE" id="PS00463">
    <property type="entry name" value="ZN2_CY6_FUNGAL_1"/>
    <property type="match status" value="1"/>
</dbReference>
<keyword evidence="4" id="KW-0804">Transcription</keyword>
<dbReference type="Proteomes" id="UP000557566">
    <property type="component" value="Unassembled WGS sequence"/>
</dbReference>
<feature type="compositionally biased region" description="Low complexity" evidence="6">
    <location>
        <begin position="35"/>
        <end position="45"/>
    </location>
</feature>